<dbReference type="EMBL" id="BARU01023140">
    <property type="protein sequence ID" value="GAH49692.1"/>
    <property type="molecule type" value="Genomic_DNA"/>
</dbReference>
<reference evidence="1" key="1">
    <citation type="journal article" date="2014" name="Front. Microbiol.">
        <title>High frequency of phylogenetically diverse reductive dehalogenase-homologous genes in deep subseafloor sedimentary metagenomes.</title>
        <authorList>
            <person name="Kawai M."/>
            <person name="Futagami T."/>
            <person name="Toyoda A."/>
            <person name="Takaki Y."/>
            <person name="Nishi S."/>
            <person name="Hori S."/>
            <person name="Arai W."/>
            <person name="Tsubouchi T."/>
            <person name="Morono Y."/>
            <person name="Uchiyama I."/>
            <person name="Ito T."/>
            <person name="Fujiyama A."/>
            <person name="Inagaki F."/>
            <person name="Takami H."/>
        </authorList>
    </citation>
    <scope>NUCLEOTIDE SEQUENCE</scope>
    <source>
        <strain evidence="1">Expedition CK06-06</strain>
    </source>
</reference>
<organism evidence="1">
    <name type="scientific">marine sediment metagenome</name>
    <dbReference type="NCBI Taxonomy" id="412755"/>
    <lineage>
        <taxon>unclassified sequences</taxon>
        <taxon>metagenomes</taxon>
        <taxon>ecological metagenomes</taxon>
    </lineage>
</organism>
<evidence type="ECO:0000313" key="1">
    <source>
        <dbReference type="EMBL" id="GAH49692.1"/>
    </source>
</evidence>
<feature type="non-terminal residue" evidence="1">
    <location>
        <position position="1"/>
    </location>
</feature>
<protein>
    <submittedName>
        <fullName evidence="1">Uncharacterized protein</fullName>
    </submittedName>
</protein>
<accession>X1FXF6</accession>
<dbReference type="AlphaFoldDB" id="X1FXF6"/>
<gene>
    <name evidence="1" type="ORF">S03H2_37586</name>
</gene>
<name>X1FXF6_9ZZZZ</name>
<comment type="caution">
    <text evidence="1">The sequence shown here is derived from an EMBL/GenBank/DDBJ whole genome shotgun (WGS) entry which is preliminary data.</text>
</comment>
<proteinExistence type="predicted"/>
<sequence length="108" mass="11668">DEADIKGVFVNLVWAQKITGAGSGLVKWQVASGSNASPGAYVDITDEVSETVTDYNDKARSGVIHKITDFSSQMPITIRCLVKNVDATSAEAKIKSNSYIRAAYKRVE</sequence>